<dbReference type="Proteomes" id="UP000563898">
    <property type="component" value="Unassembled WGS sequence"/>
</dbReference>
<evidence type="ECO:0000256" key="1">
    <source>
        <dbReference type="SAM" id="Phobius"/>
    </source>
</evidence>
<dbReference type="GeneID" id="90162272"/>
<name>A0A846WSL0_9ACTN</name>
<accession>A0A846WSL0</accession>
<evidence type="ECO:0000313" key="2">
    <source>
        <dbReference type="EMBL" id="NKY04599.1"/>
    </source>
</evidence>
<sequence>MSLHSPADQDVNAAGDQGDVGAGVCARQLLTYAGVIASLLVLLVLLYLNM</sequence>
<protein>
    <submittedName>
        <fullName evidence="2">Uncharacterized protein</fullName>
    </submittedName>
</protein>
<gene>
    <name evidence="2" type="ORF">HGA05_23830</name>
</gene>
<dbReference type="RefSeq" id="WP_006368152.1">
    <property type="nucleotide sequence ID" value="NZ_CP073075.1"/>
</dbReference>
<dbReference type="AlphaFoldDB" id="A0A846WSL0"/>
<keyword evidence="1" id="KW-0472">Membrane</keyword>
<feature type="transmembrane region" description="Helical" evidence="1">
    <location>
        <begin position="29"/>
        <end position="48"/>
    </location>
</feature>
<keyword evidence="1" id="KW-1133">Transmembrane helix</keyword>
<dbReference type="EMBL" id="JAAXPC010000020">
    <property type="protein sequence ID" value="NKY04599.1"/>
    <property type="molecule type" value="Genomic_DNA"/>
</dbReference>
<evidence type="ECO:0000313" key="3">
    <source>
        <dbReference type="Proteomes" id="UP000563898"/>
    </source>
</evidence>
<comment type="caution">
    <text evidence="2">The sequence shown here is derived from an EMBL/GenBank/DDBJ whole genome shotgun (WGS) entry which is preliminary data.</text>
</comment>
<reference evidence="2 3" key="1">
    <citation type="submission" date="2020-04" db="EMBL/GenBank/DDBJ databases">
        <title>MicrobeNet Type strains.</title>
        <authorList>
            <person name="Nicholson A.C."/>
        </authorList>
    </citation>
    <scope>NUCLEOTIDE SEQUENCE [LARGE SCALE GENOMIC DNA]</scope>
    <source>
        <strain evidence="2 3">ATCC BAA-14</strain>
    </source>
</reference>
<proteinExistence type="predicted"/>
<keyword evidence="1" id="KW-0812">Transmembrane</keyword>
<organism evidence="2 3">
    <name type="scientific">Gordonia polyisoprenivorans</name>
    <dbReference type="NCBI Taxonomy" id="84595"/>
    <lineage>
        <taxon>Bacteria</taxon>
        <taxon>Bacillati</taxon>
        <taxon>Actinomycetota</taxon>
        <taxon>Actinomycetes</taxon>
        <taxon>Mycobacteriales</taxon>
        <taxon>Gordoniaceae</taxon>
        <taxon>Gordonia</taxon>
    </lineage>
</organism>